<feature type="transmembrane region" description="Helical" evidence="2">
    <location>
        <begin position="7"/>
        <end position="27"/>
    </location>
</feature>
<proteinExistence type="predicted"/>
<protein>
    <submittedName>
        <fullName evidence="3">Uncharacterized membrane protein YtjA (UPF0391 family)</fullName>
    </submittedName>
</protein>
<keyword evidence="4" id="KW-1185">Reference proteome</keyword>
<feature type="transmembrane region" description="Helical" evidence="2">
    <location>
        <begin position="106"/>
        <end position="127"/>
    </location>
</feature>
<evidence type="ECO:0000256" key="1">
    <source>
        <dbReference type="SAM" id="MobiDB-lite"/>
    </source>
</evidence>
<evidence type="ECO:0000313" key="3">
    <source>
        <dbReference type="EMBL" id="MBB5837512.1"/>
    </source>
</evidence>
<dbReference type="AlphaFoldDB" id="A0A7W9MVQ7"/>
<feature type="transmembrane region" description="Helical" evidence="2">
    <location>
        <begin position="307"/>
        <end position="332"/>
    </location>
</feature>
<accession>A0A7W9MVQ7</accession>
<reference evidence="3 4" key="1">
    <citation type="submission" date="2020-08" db="EMBL/GenBank/DDBJ databases">
        <title>Sequencing the genomes of 1000 actinobacteria strains.</title>
        <authorList>
            <person name="Klenk H.-P."/>
        </authorList>
    </citation>
    <scope>NUCLEOTIDE SEQUENCE [LARGE SCALE GENOMIC DNA]</scope>
    <source>
        <strain evidence="3 4">DSM 28967</strain>
    </source>
</reference>
<dbReference type="RefSeq" id="WP_184797585.1">
    <property type="nucleotide sequence ID" value="NZ_JACHMY010000001.1"/>
</dbReference>
<evidence type="ECO:0000256" key="2">
    <source>
        <dbReference type="SAM" id="Phobius"/>
    </source>
</evidence>
<keyword evidence="2" id="KW-1133">Transmembrane helix</keyword>
<keyword evidence="2" id="KW-0472">Membrane</keyword>
<keyword evidence="2" id="KW-0812">Transmembrane</keyword>
<evidence type="ECO:0000313" key="4">
    <source>
        <dbReference type="Proteomes" id="UP000549971"/>
    </source>
</evidence>
<organism evidence="3 4">
    <name type="scientific">Kribbella italica</name>
    <dbReference type="NCBI Taxonomy" id="1540520"/>
    <lineage>
        <taxon>Bacteria</taxon>
        <taxon>Bacillati</taxon>
        <taxon>Actinomycetota</taxon>
        <taxon>Actinomycetes</taxon>
        <taxon>Propionibacteriales</taxon>
        <taxon>Kribbellaceae</taxon>
        <taxon>Kribbella</taxon>
    </lineage>
</organism>
<comment type="caution">
    <text evidence="3">The sequence shown here is derived from an EMBL/GenBank/DDBJ whole genome shotgun (WGS) entry which is preliminary data.</text>
</comment>
<feature type="compositionally biased region" description="Low complexity" evidence="1">
    <location>
        <begin position="373"/>
        <end position="389"/>
    </location>
</feature>
<sequence>MRKNWPVWTGCATALWSFVYGVLGVYWTTGGEGYPFAKVEDDRSTASLLEGAPVDVVAPVMAVLGFTGAVVAILMTVRRPRGWLPQAFGAVLAVGLALAIPDYTPLAVLALSPALLVFAFTGIPGAQGGLEDILYWHRVNVLLIFLGGLLWAATAIAYHRRAREACVSCGRRHGRPVAWTTPESALRWGRRAVWVAVLSNVPYEFTRVAWYFGWPLGISDGFRQEMADTPWMLEIGLAMALLGAGGGILTHGLVQRWGEVYPRWIWWRAGRRVPPSRAIVPATIVAVVLIPAGLMNLRLIDDNPGSAWGLVMPGVLWVVWGTALGVAAYAYYLRRRGTCVRCGQGDPGRDLLSAPGRQAAPKPSAEPAPEPSAEPALRPASASRPAGDR</sequence>
<feature type="transmembrane region" description="Helical" evidence="2">
    <location>
        <begin position="275"/>
        <end position="295"/>
    </location>
</feature>
<feature type="transmembrane region" description="Helical" evidence="2">
    <location>
        <begin position="82"/>
        <end position="100"/>
    </location>
</feature>
<feature type="transmembrane region" description="Helical" evidence="2">
    <location>
        <begin position="231"/>
        <end position="254"/>
    </location>
</feature>
<feature type="transmembrane region" description="Helical" evidence="2">
    <location>
        <begin position="56"/>
        <end position="75"/>
    </location>
</feature>
<feature type="region of interest" description="Disordered" evidence="1">
    <location>
        <begin position="346"/>
        <end position="389"/>
    </location>
</feature>
<gene>
    <name evidence="3" type="ORF">HDA39_004246</name>
</gene>
<dbReference type="Proteomes" id="UP000549971">
    <property type="component" value="Unassembled WGS sequence"/>
</dbReference>
<dbReference type="EMBL" id="JACHMY010000001">
    <property type="protein sequence ID" value="MBB5837512.1"/>
    <property type="molecule type" value="Genomic_DNA"/>
</dbReference>
<feature type="transmembrane region" description="Helical" evidence="2">
    <location>
        <begin position="139"/>
        <end position="158"/>
    </location>
</feature>
<name>A0A7W9MVQ7_9ACTN</name>